<feature type="domain" description="Glycosyltransferase 2-like" evidence="2">
    <location>
        <begin position="5"/>
        <end position="125"/>
    </location>
</feature>
<evidence type="ECO:0000256" key="1">
    <source>
        <dbReference type="ARBA" id="ARBA00038494"/>
    </source>
</evidence>
<gene>
    <name evidence="3" type="ORF">EV700_0210</name>
</gene>
<dbReference type="SUPFAM" id="SSF53448">
    <property type="entry name" value="Nucleotide-diphospho-sugar transferases"/>
    <property type="match status" value="1"/>
</dbReference>
<proteinExistence type="inferred from homology"/>
<dbReference type="Gene3D" id="3.90.550.10">
    <property type="entry name" value="Spore Coat Polysaccharide Biosynthesis Protein SpsA, Chain A"/>
    <property type="match status" value="1"/>
</dbReference>
<evidence type="ECO:0000313" key="3">
    <source>
        <dbReference type="EMBL" id="RZU47256.1"/>
    </source>
</evidence>
<accession>A0A4V2G646</accession>
<dbReference type="PANTHER" id="PTHR43630">
    <property type="entry name" value="POLY-BETA-1,6-N-ACETYL-D-GLUCOSAMINE SYNTHASE"/>
    <property type="match status" value="1"/>
</dbReference>
<dbReference type="EMBL" id="SHKX01000010">
    <property type="protein sequence ID" value="RZU47256.1"/>
    <property type="molecule type" value="Genomic_DNA"/>
</dbReference>
<dbReference type="RefSeq" id="WP_130410511.1">
    <property type="nucleotide sequence ID" value="NZ_SHKX01000010.1"/>
</dbReference>
<sequence>MIPASVYLITKNCEETLDATLASVQDFAEIVLVDSGSTDRTLEIAGRYGCRIWHQDWLGYAGQKTLALSYCTQDWVLNLDGDEVLSPELKAEIIDCIEYSRADGLDIPIHDYFLGFPPPRFGRFNRRVRFFRRATGAYDTGKQVHESITVQGAVKQAAGAIRHYGENTIAIKVDKNNLYSSLRAREKAAKGKQASVLKLVLVFPLTFIKSYVFRRAFLNGKRGFISSTVNAFYAFLKEAKLYEANLKAGQGQDRP</sequence>
<organism evidence="3 4">
    <name type="scientific">Fluviicoccus keumensis</name>
    <dbReference type="NCBI Taxonomy" id="1435465"/>
    <lineage>
        <taxon>Bacteria</taxon>
        <taxon>Pseudomonadati</taxon>
        <taxon>Pseudomonadota</taxon>
        <taxon>Gammaproteobacteria</taxon>
        <taxon>Moraxellales</taxon>
        <taxon>Moraxellaceae</taxon>
        <taxon>Fluviicoccus</taxon>
    </lineage>
</organism>
<reference evidence="3 4" key="1">
    <citation type="submission" date="2019-02" db="EMBL/GenBank/DDBJ databases">
        <title>Genomic Encyclopedia of Type Strains, Phase IV (KMG-IV): sequencing the most valuable type-strain genomes for metagenomic binning, comparative biology and taxonomic classification.</title>
        <authorList>
            <person name="Goeker M."/>
        </authorList>
    </citation>
    <scope>NUCLEOTIDE SEQUENCE [LARGE SCALE GENOMIC DNA]</scope>
    <source>
        <strain evidence="3 4">DSM 105135</strain>
    </source>
</reference>
<evidence type="ECO:0000259" key="2">
    <source>
        <dbReference type="Pfam" id="PF00535"/>
    </source>
</evidence>
<dbReference type="Proteomes" id="UP000292423">
    <property type="component" value="Unassembled WGS sequence"/>
</dbReference>
<dbReference type="PANTHER" id="PTHR43630:SF2">
    <property type="entry name" value="GLYCOSYLTRANSFERASE"/>
    <property type="match status" value="1"/>
</dbReference>
<dbReference type="AlphaFoldDB" id="A0A4V2G646"/>
<name>A0A4V2G646_9GAMM</name>
<keyword evidence="3" id="KW-0808">Transferase</keyword>
<dbReference type="InterPro" id="IPR001173">
    <property type="entry name" value="Glyco_trans_2-like"/>
</dbReference>
<keyword evidence="4" id="KW-1185">Reference proteome</keyword>
<comment type="caution">
    <text evidence="3">The sequence shown here is derived from an EMBL/GenBank/DDBJ whole genome shotgun (WGS) entry which is preliminary data.</text>
</comment>
<comment type="similarity">
    <text evidence="1">Belongs to the glycosyltransferase 2 family. WaaE/KdtX subfamily.</text>
</comment>
<dbReference type="OrthoDB" id="9815923at2"/>
<protein>
    <submittedName>
        <fullName evidence="3">Glycosyltransferase involved in cell wall biosynthesis</fullName>
    </submittedName>
</protein>
<dbReference type="InterPro" id="IPR029044">
    <property type="entry name" value="Nucleotide-diphossugar_trans"/>
</dbReference>
<dbReference type="CDD" id="cd02511">
    <property type="entry name" value="Beta4Glucosyltransferase"/>
    <property type="match status" value="1"/>
</dbReference>
<evidence type="ECO:0000313" key="4">
    <source>
        <dbReference type="Proteomes" id="UP000292423"/>
    </source>
</evidence>
<dbReference type="Pfam" id="PF00535">
    <property type="entry name" value="Glycos_transf_2"/>
    <property type="match status" value="1"/>
</dbReference>
<dbReference type="GO" id="GO:0016740">
    <property type="term" value="F:transferase activity"/>
    <property type="evidence" value="ECO:0007669"/>
    <property type="project" value="UniProtKB-KW"/>
</dbReference>